<keyword evidence="2" id="KW-0548">Nucleotidyltransferase</keyword>
<evidence type="ECO:0000259" key="7">
    <source>
        <dbReference type="PROSITE" id="PS50994"/>
    </source>
</evidence>
<dbReference type="InterPro" id="IPR036397">
    <property type="entry name" value="RNaseH_sf"/>
</dbReference>
<keyword evidence="5" id="KW-0378">Hydrolase</keyword>
<evidence type="ECO:0000256" key="3">
    <source>
        <dbReference type="ARBA" id="ARBA00022722"/>
    </source>
</evidence>
<accession>A0A5B6WHX5</accession>
<dbReference type="PROSITE" id="PS50994">
    <property type="entry name" value="INTEGRASE"/>
    <property type="match status" value="1"/>
</dbReference>
<dbReference type="SUPFAM" id="SSF53098">
    <property type="entry name" value="Ribonuclease H-like"/>
    <property type="match status" value="1"/>
</dbReference>
<comment type="caution">
    <text evidence="8">The sequence shown here is derived from an EMBL/GenBank/DDBJ whole genome shotgun (WGS) entry which is preliminary data.</text>
</comment>
<proteinExistence type="predicted"/>
<organism evidence="8 9">
    <name type="scientific">Gossypium australe</name>
    <dbReference type="NCBI Taxonomy" id="47621"/>
    <lineage>
        <taxon>Eukaryota</taxon>
        <taxon>Viridiplantae</taxon>
        <taxon>Streptophyta</taxon>
        <taxon>Embryophyta</taxon>
        <taxon>Tracheophyta</taxon>
        <taxon>Spermatophyta</taxon>
        <taxon>Magnoliopsida</taxon>
        <taxon>eudicotyledons</taxon>
        <taxon>Gunneridae</taxon>
        <taxon>Pentapetalae</taxon>
        <taxon>rosids</taxon>
        <taxon>malvids</taxon>
        <taxon>Malvales</taxon>
        <taxon>Malvaceae</taxon>
        <taxon>Malvoideae</taxon>
        <taxon>Gossypium</taxon>
    </lineage>
</organism>
<dbReference type="Gene3D" id="3.30.420.10">
    <property type="entry name" value="Ribonuclease H-like superfamily/Ribonuclease H"/>
    <property type="match status" value="1"/>
</dbReference>
<evidence type="ECO:0000256" key="4">
    <source>
        <dbReference type="ARBA" id="ARBA00022759"/>
    </source>
</evidence>
<keyword evidence="6" id="KW-0695">RNA-directed DNA polymerase</keyword>
<dbReference type="GO" id="GO:0016787">
    <property type="term" value="F:hydrolase activity"/>
    <property type="evidence" value="ECO:0007669"/>
    <property type="project" value="UniProtKB-KW"/>
</dbReference>
<dbReference type="PANTHER" id="PTHR45835:SF99">
    <property type="entry name" value="CHROMO DOMAIN-CONTAINING PROTEIN-RELATED"/>
    <property type="match status" value="1"/>
</dbReference>
<protein>
    <submittedName>
        <fullName evidence="8">Integrase</fullName>
    </submittedName>
</protein>
<keyword evidence="4" id="KW-0255">Endonuclease</keyword>
<dbReference type="Proteomes" id="UP000325315">
    <property type="component" value="Unassembled WGS sequence"/>
</dbReference>
<gene>
    <name evidence="8" type="ORF">EPI10_021320</name>
</gene>
<dbReference type="InterPro" id="IPR012337">
    <property type="entry name" value="RNaseH-like_sf"/>
</dbReference>
<evidence type="ECO:0000313" key="9">
    <source>
        <dbReference type="Proteomes" id="UP000325315"/>
    </source>
</evidence>
<dbReference type="Gene3D" id="1.10.340.70">
    <property type="match status" value="1"/>
</dbReference>
<dbReference type="AlphaFoldDB" id="A0A5B6WHX5"/>
<keyword evidence="1" id="KW-0808">Transferase</keyword>
<dbReference type="EMBL" id="SMMG02000003">
    <property type="protein sequence ID" value="KAA3480914.1"/>
    <property type="molecule type" value="Genomic_DNA"/>
</dbReference>
<dbReference type="InterPro" id="IPR001584">
    <property type="entry name" value="Integrase_cat-core"/>
</dbReference>
<dbReference type="GO" id="GO:0015074">
    <property type="term" value="P:DNA integration"/>
    <property type="evidence" value="ECO:0007669"/>
    <property type="project" value="InterPro"/>
</dbReference>
<reference evidence="9" key="1">
    <citation type="journal article" date="2019" name="Plant Biotechnol. J.">
        <title>Genome sequencing of the Australian wild diploid species Gossypium australe highlights disease resistance and delayed gland morphogenesis.</title>
        <authorList>
            <person name="Cai Y."/>
            <person name="Cai X."/>
            <person name="Wang Q."/>
            <person name="Wang P."/>
            <person name="Zhang Y."/>
            <person name="Cai C."/>
            <person name="Xu Y."/>
            <person name="Wang K."/>
            <person name="Zhou Z."/>
            <person name="Wang C."/>
            <person name="Geng S."/>
            <person name="Li B."/>
            <person name="Dong Q."/>
            <person name="Hou Y."/>
            <person name="Wang H."/>
            <person name="Ai P."/>
            <person name="Liu Z."/>
            <person name="Yi F."/>
            <person name="Sun M."/>
            <person name="An G."/>
            <person name="Cheng J."/>
            <person name="Zhang Y."/>
            <person name="Shi Q."/>
            <person name="Xie Y."/>
            <person name="Shi X."/>
            <person name="Chang Y."/>
            <person name="Huang F."/>
            <person name="Chen Y."/>
            <person name="Hong S."/>
            <person name="Mi L."/>
            <person name="Sun Q."/>
            <person name="Zhang L."/>
            <person name="Zhou B."/>
            <person name="Peng R."/>
            <person name="Zhang X."/>
            <person name="Liu F."/>
        </authorList>
    </citation>
    <scope>NUCLEOTIDE SEQUENCE [LARGE SCALE GENOMIC DNA]</scope>
    <source>
        <strain evidence="9">cv. PA1801</strain>
    </source>
</reference>
<keyword evidence="3" id="KW-0540">Nuclease</keyword>
<dbReference type="OrthoDB" id="1929447at2759"/>
<evidence type="ECO:0000256" key="1">
    <source>
        <dbReference type="ARBA" id="ARBA00022679"/>
    </source>
</evidence>
<feature type="domain" description="Integrase catalytic" evidence="7">
    <location>
        <begin position="249"/>
        <end position="361"/>
    </location>
</feature>
<evidence type="ECO:0000256" key="2">
    <source>
        <dbReference type="ARBA" id="ARBA00022695"/>
    </source>
</evidence>
<name>A0A5B6WHX5_9ROSI</name>
<dbReference type="GO" id="GO:0004519">
    <property type="term" value="F:endonuclease activity"/>
    <property type="evidence" value="ECO:0007669"/>
    <property type="project" value="UniProtKB-KW"/>
</dbReference>
<dbReference type="InterPro" id="IPR043502">
    <property type="entry name" value="DNA/RNA_pol_sf"/>
</dbReference>
<evidence type="ECO:0000256" key="6">
    <source>
        <dbReference type="ARBA" id="ARBA00022918"/>
    </source>
</evidence>
<dbReference type="GO" id="GO:0003964">
    <property type="term" value="F:RNA-directed DNA polymerase activity"/>
    <property type="evidence" value="ECO:0007669"/>
    <property type="project" value="UniProtKB-KW"/>
</dbReference>
<dbReference type="PANTHER" id="PTHR45835">
    <property type="entry name" value="YALI0A06105P"/>
    <property type="match status" value="1"/>
</dbReference>
<sequence length="482" mass="56306">MCLRFRVSWIWKATIRASFEKLKSVLTQALILVQPTSGSTVTLRTQLSTHDLELAAIVFPLKIWRHYLYGERCSIYINHKSLKYLLTQKELNLRQRTYFELLKDCEYDRVSSGHRAMADLRSMFDQLILFDDRVLLAELQVKPTWLSDESLVSRFRQIEVCETSYFELNNNGVVCFRGWICVPNDAELRQSILREAHNKDYVMNPSGNKMYKDLCELYWWPGLKQEVTTFVSHCLTCQKVKDERQLPSGLLQPLKITFWNWERVTMDFISGLPMRPTKKDSVWIIVDRLTKFDHFLLVRTNYPLQKLAKLHVSEIVRLHGVSVSIISDRDLRFTSQLWKKLHEALGIRLDFSIAYHPQIDGYEVIWEDYLPLAEFAYNNNFQSSIQIAPYEALYDRKCRTPLCWTELGERCVLGPELVSKTENTVKLIQDRLKVVTSQILGRVWGITKVASNQQKLYADLKKCDIKYSIGDQICGPKTTIPI</sequence>
<evidence type="ECO:0000256" key="5">
    <source>
        <dbReference type="ARBA" id="ARBA00022801"/>
    </source>
</evidence>
<dbReference type="Pfam" id="PF17921">
    <property type="entry name" value="Integrase_H2C2"/>
    <property type="match status" value="1"/>
</dbReference>
<dbReference type="InterPro" id="IPR041588">
    <property type="entry name" value="Integrase_H2C2"/>
</dbReference>
<dbReference type="GO" id="GO:0003676">
    <property type="term" value="F:nucleic acid binding"/>
    <property type="evidence" value="ECO:0007669"/>
    <property type="project" value="InterPro"/>
</dbReference>
<evidence type="ECO:0000313" key="8">
    <source>
        <dbReference type="EMBL" id="KAA3480914.1"/>
    </source>
</evidence>
<dbReference type="InterPro" id="IPR041373">
    <property type="entry name" value="RT_RNaseH"/>
</dbReference>
<dbReference type="SUPFAM" id="SSF56672">
    <property type="entry name" value="DNA/RNA polymerases"/>
    <property type="match status" value="1"/>
</dbReference>
<keyword evidence="9" id="KW-1185">Reference proteome</keyword>
<dbReference type="Pfam" id="PF17917">
    <property type="entry name" value="RT_RNaseH"/>
    <property type="match status" value="1"/>
</dbReference>